<evidence type="ECO:0000313" key="4">
    <source>
        <dbReference type="Proteomes" id="UP000054558"/>
    </source>
</evidence>
<dbReference type="PANTHER" id="PTHR35372:SF2">
    <property type="entry name" value="SF3 HELICASE DOMAIN-CONTAINING PROTEIN"/>
    <property type="match status" value="1"/>
</dbReference>
<organism evidence="3 4">
    <name type="scientific">Klebsormidium nitens</name>
    <name type="common">Green alga</name>
    <name type="synonym">Ulothrix nitens</name>
    <dbReference type="NCBI Taxonomy" id="105231"/>
    <lineage>
        <taxon>Eukaryota</taxon>
        <taxon>Viridiplantae</taxon>
        <taxon>Streptophyta</taxon>
        <taxon>Klebsormidiophyceae</taxon>
        <taxon>Klebsormidiales</taxon>
        <taxon>Klebsormidiaceae</taxon>
        <taxon>Klebsormidium</taxon>
    </lineage>
</organism>
<dbReference type="PANTHER" id="PTHR35372">
    <property type="entry name" value="ATP BINDING PROTEIN-RELATED"/>
    <property type="match status" value="1"/>
</dbReference>
<dbReference type="EMBL" id="DF237713">
    <property type="protein sequence ID" value="GAQ91320.1"/>
    <property type="molecule type" value="Genomic_DNA"/>
</dbReference>
<dbReference type="InterPro" id="IPR015330">
    <property type="entry name" value="DNA_primase/pol_bifunc_N"/>
</dbReference>
<dbReference type="GO" id="GO:0016787">
    <property type="term" value="F:hydrolase activity"/>
    <property type="evidence" value="ECO:0007669"/>
    <property type="project" value="UniProtKB-KW"/>
</dbReference>
<dbReference type="OrthoDB" id="2131500at2759"/>
<name>A0A1Y1IKE0_KLENI</name>
<sequence>MEAPSTMSQSPMFQAANQLWEKQDGRYVCLERHPMVLSAITCGKCFASKQALEAHRQRTGCKPAKLPSERPFSRLHGLNPDAARHVLQQSNHEAVSKYRRTAAGERAVFRARHLPKYREMALYAVPKPPMPAAPQYLPPPISWLLADASLTAEDMRAKFGRGEIKLSHATWSLKFHPDKVEALAPSVIEPRGPRGIKEEIEYLASLGYYGIPANVSLKSNGKKGVRLPVWEHIKTPEIWKESICGILKRFANPNGIAILTGPSGLYVVDVDVGGSDKKTPGTCLWNKLVAKNGKLDTLQSITGSGGRHVYFRMDQTVGLKMLNNFEGLTVDGVSYAVDGRGIGGVIFAPPTAYSANIKLLQYRWVSEPVQFEKGDVKGMAGWLVNVINNGRAGQVKPRLADVLHTTIESDAQVEDLEPTDNERVSSTNEAVDFSPDSIAVVEVKEMLRKQSPDDATAIYGGSTTLSNGNRSFQFRVKKARNCYLGSNHNGSNNFTGIQGCAGDFQELYYRCFGTSCAGQNTKLLGRLSIAAALEQVGVREFGIRDGVVSCPSTLSARLPHPFLKAMVGKSDWGAASIFAKLFEHDRRIVYDAGIFWTWNGTSWVQCDLDATDIKSAFMFHMGRVKAYWLKHLLTLCNEELDVANMTKTAELERLQAAQETADSRETKRKAKNEEKAILKAFQQGKDDAEKSVKL</sequence>
<accession>A0A1Y1IKE0</accession>
<dbReference type="AlphaFoldDB" id="A0A1Y1IKE0"/>
<gene>
    <name evidence="3" type="ORF">KFL_007640070</name>
</gene>
<protein>
    <recommendedName>
        <fullName evidence="2">DNA primase/polymerase bifunctional N-terminal domain-containing protein</fullName>
    </recommendedName>
</protein>
<evidence type="ECO:0000259" key="2">
    <source>
        <dbReference type="SMART" id="SM00943"/>
    </source>
</evidence>
<proteinExistence type="predicted"/>
<dbReference type="SUPFAM" id="SSF56747">
    <property type="entry name" value="Prim-pol domain"/>
    <property type="match status" value="1"/>
</dbReference>
<keyword evidence="4" id="KW-1185">Reference proteome</keyword>
<keyword evidence="1" id="KW-0378">Hydrolase</keyword>
<dbReference type="Pfam" id="PF09250">
    <property type="entry name" value="Prim-Pol"/>
    <property type="match status" value="1"/>
</dbReference>
<dbReference type="InterPro" id="IPR051620">
    <property type="entry name" value="ORF904-like_C"/>
</dbReference>
<evidence type="ECO:0000313" key="3">
    <source>
        <dbReference type="EMBL" id="GAQ91320.1"/>
    </source>
</evidence>
<evidence type="ECO:0000256" key="1">
    <source>
        <dbReference type="ARBA" id="ARBA00022801"/>
    </source>
</evidence>
<dbReference type="Proteomes" id="UP000054558">
    <property type="component" value="Unassembled WGS sequence"/>
</dbReference>
<dbReference type="SMART" id="SM00943">
    <property type="entry name" value="Prim-Pol"/>
    <property type="match status" value="1"/>
</dbReference>
<feature type="domain" description="DNA primase/polymerase bifunctional N-terminal" evidence="2">
    <location>
        <begin position="200"/>
        <end position="383"/>
    </location>
</feature>
<reference evidence="3 4" key="1">
    <citation type="journal article" date="2014" name="Nat. Commun.">
        <title>Klebsormidium flaccidum genome reveals primary factors for plant terrestrial adaptation.</title>
        <authorList>
            <person name="Hori K."/>
            <person name="Maruyama F."/>
            <person name="Fujisawa T."/>
            <person name="Togashi T."/>
            <person name="Yamamoto N."/>
            <person name="Seo M."/>
            <person name="Sato S."/>
            <person name="Yamada T."/>
            <person name="Mori H."/>
            <person name="Tajima N."/>
            <person name="Moriyama T."/>
            <person name="Ikeuchi M."/>
            <person name="Watanabe M."/>
            <person name="Wada H."/>
            <person name="Kobayashi K."/>
            <person name="Saito M."/>
            <person name="Masuda T."/>
            <person name="Sasaki-Sekimoto Y."/>
            <person name="Mashiguchi K."/>
            <person name="Awai K."/>
            <person name="Shimojima M."/>
            <person name="Masuda S."/>
            <person name="Iwai M."/>
            <person name="Nobusawa T."/>
            <person name="Narise T."/>
            <person name="Kondo S."/>
            <person name="Saito H."/>
            <person name="Sato R."/>
            <person name="Murakawa M."/>
            <person name="Ihara Y."/>
            <person name="Oshima-Yamada Y."/>
            <person name="Ohtaka K."/>
            <person name="Satoh M."/>
            <person name="Sonobe K."/>
            <person name="Ishii M."/>
            <person name="Ohtani R."/>
            <person name="Kanamori-Sato M."/>
            <person name="Honoki R."/>
            <person name="Miyazaki D."/>
            <person name="Mochizuki H."/>
            <person name="Umetsu J."/>
            <person name="Higashi K."/>
            <person name="Shibata D."/>
            <person name="Kamiya Y."/>
            <person name="Sato N."/>
            <person name="Nakamura Y."/>
            <person name="Tabata S."/>
            <person name="Ida S."/>
            <person name="Kurokawa K."/>
            <person name="Ohta H."/>
        </authorList>
    </citation>
    <scope>NUCLEOTIDE SEQUENCE [LARGE SCALE GENOMIC DNA]</scope>
    <source>
        <strain evidence="3 4">NIES-2285</strain>
    </source>
</reference>